<dbReference type="SUPFAM" id="SSF52949">
    <property type="entry name" value="Macro domain-like"/>
    <property type="match status" value="1"/>
</dbReference>
<feature type="domain" description="Macro" evidence="2">
    <location>
        <begin position="1"/>
        <end position="155"/>
    </location>
</feature>
<evidence type="ECO:0000313" key="5">
    <source>
        <dbReference type="Proteomes" id="UP001220962"/>
    </source>
</evidence>
<accession>A0AAX3N379</accession>
<proteinExistence type="predicted"/>
<evidence type="ECO:0000313" key="3">
    <source>
        <dbReference type="EMBL" id="WDH83129.1"/>
    </source>
</evidence>
<keyword evidence="6" id="KW-1185">Reference proteome</keyword>
<protein>
    <submittedName>
        <fullName evidence="3">Macro domain-containing protein</fullName>
    </submittedName>
</protein>
<dbReference type="GO" id="GO:0140291">
    <property type="term" value="P:peptidyl-glutamate ADP-deribosylation"/>
    <property type="evidence" value="ECO:0007669"/>
    <property type="project" value="TreeGrafter"/>
</dbReference>
<dbReference type="EMBL" id="CP118101">
    <property type="protein sequence ID" value="WDH83129.1"/>
    <property type="molecule type" value="Genomic_DNA"/>
</dbReference>
<comment type="catalytic activity">
    <reaction evidence="1">
        <text>an N-(ADP-alpha-D-ribosyl)-thymidine in DNA + H2O = a thymidine in DNA + ADP-D-ribose</text>
        <dbReference type="Rhea" id="RHEA:71655"/>
        <dbReference type="Rhea" id="RHEA-COMP:13556"/>
        <dbReference type="Rhea" id="RHEA-COMP:18051"/>
        <dbReference type="ChEBI" id="CHEBI:15377"/>
        <dbReference type="ChEBI" id="CHEBI:57967"/>
        <dbReference type="ChEBI" id="CHEBI:137386"/>
        <dbReference type="ChEBI" id="CHEBI:191199"/>
    </reaction>
    <physiologicalReaction direction="left-to-right" evidence="1">
        <dbReference type="Rhea" id="RHEA:71656"/>
    </physiologicalReaction>
</comment>
<dbReference type="PANTHER" id="PTHR12521:SF0">
    <property type="entry name" value="ADP-RIBOSE GLYCOHYDROLASE OARD1"/>
    <property type="match status" value="1"/>
</dbReference>
<dbReference type="AlphaFoldDB" id="A0AAX3N379"/>
<dbReference type="PROSITE" id="PS51154">
    <property type="entry name" value="MACRO"/>
    <property type="match status" value="1"/>
</dbReference>
<sequence length="155" mass="17929">MITFEKGELLEAAEDIIGHQVNCMGVMRSGISKQIRDEYPEVYAAYISLTNSEISPLGQMQMVKTKDKYIANLFGQKHYKKSFFRKHLTSIKALERALIELRTYAEARNLSIALPYRIGADRNGTDWNEVYRMLERVFTSYPVTLYSIVDMEEKS</sequence>
<evidence type="ECO:0000313" key="4">
    <source>
        <dbReference type="EMBL" id="WDI02902.1"/>
    </source>
</evidence>
<dbReference type="PANTHER" id="PTHR12521">
    <property type="entry name" value="PROTEIN C6ORF130"/>
    <property type="match status" value="1"/>
</dbReference>
<dbReference type="Gene3D" id="3.40.220.10">
    <property type="entry name" value="Leucine Aminopeptidase, subunit E, domain 1"/>
    <property type="match status" value="1"/>
</dbReference>
<gene>
    <name evidence="3" type="ORF">PUW23_02465</name>
    <name evidence="4" type="ORF">PUW25_02620</name>
</gene>
<evidence type="ECO:0000259" key="2">
    <source>
        <dbReference type="PROSITE" id="PS51154"/>
    </source>
</evidence>
<dbReference type="Proteomes" id="UP001221519">
    <property type="component" value="Chromosome"/>
</dbReference>
<reference evidence="3 6" key="1">
    <citation type="submission" date="2023-02" db="EMBL/GenBank/DDBJ databases">
        <title>Pathogen: clinical or host-associated sample.</title>
        <authorList>
            <person name="Hergert J."/>
            <person name="Casey R."/>
            <person name="Wagner J."/>
            <person name="Young E.L."/>
            <person name="Oakeson K.F."/>
        </authorList>
    </citation>
    <scope>NUCLEOTIDE SEQUENCE</scope>
    <source>
        <strain evidence="4 6">2022CK-00829</strain>
        <strain evidence="3">2022CK-00830</strain>
    </source>
</reference>
<dbReference type="Proteomes" id="UP001220962">
    <property type="component" value="Chromosome"/>
</dbReference>
<dbReference type="InterPro" id="IPR002589">
    <property type="entry name" value="Macro_dom"/>
</dbReference>
<dbReference type="RefSeq" id="WP_047911529.1">
    <property type="nucleotide sequence ID" value="NZ_CP118101.1"/>
</dbReference>
<evidence type="ECO:0000256" key="1">
    <source>
        <dbReference type="ARBA" id="ARBA00035885"/>
    </source>
</evidence>
<name>A0AAX3N379_9BACL</name>
<dbReference type="InterPro" id="IPR050892">
    <property type="entry name" value="ADP-ribose_metab_enzymes"/>
</dbReference>
<dbReference type="EMBL" id="CP118108">
    <property type="protein sequence ID" value="WDI02902.1"/>
    <property type="molecule type" value="Genomic_DNA"/>
</dbReference>
<organism evidence="3 5">
    <name type="scientific">Paenibacillus urinalis</name>
    <dbReference type="NCBI Taxonomy" id="521520"/>
    <lineage>
        <taxon>Bacteria</taxon>
        <taxon>Bacillati</taxon>
        <taxon>Bacillota</taxon>
        <taxon>Bacilli</taxon>
        <taxon>Bacillales</taxon>
        <taxon>Paenibacillaceae</taxon>
        <taxon>Paenibacillus</taxon>
    </lineage>
</organism>
<dbReference type="InterPro" id="IPR043472">
    <property type="entry name" value="Macro_dom-like"/>
</dbReference>
<evidence type="ECO:0000313" key="6">
    <source>
        <dbReference type="Proteomes" id="UP001221519"/>
    </source>
</evidence>